<keyword evidence="5" id="KW-0670">Pyruvate</keyword>
<dbReference type="PRINTS" id="PR00035">
    <property type="entry name" value="HTHGNTR"/>
</dbReference>
<evidence type="ECO:0000313" key="6">
    <source>
        <dbReference type="EMBL" id="RXZ86879.1"/>
    </source>
</evidence>
<proteinExistence type="predicted"/>
<dbReference type="SMART" id="SM00895">
    <property type="entry name" value="FCD"/>
    <property type="match status" value="1"/>
</dbReference>
<dbReference type="Proteomes" id="UP000292686">
    <property type="component" value="Unassembled WGS sequence"/>
</dbReference>
<dbReference type="PANTHER" id="PTHR43537">
    <property type="entry name" value="TRANSCRIPTIONAL REGULATOR, GNTR FAMILY"/>
    <property type="match status" value="1"/>
</dbReference>
<dbReference type="Gene3D" id="1.10.10.10">
    <property type="entry name" value="Winged helix-like DNA-binding domain superfamily/Winged helix DNA-binding domain"/>
    <property type="match status" value="1"/>
</dbReference>
<dbReference type="GO" id="GO:0003700">
    <property type="term" value="F:DNA-binding transcription factor activity"/>
    <property type="evidence" value="ECO:0007669"/>
    <property type="project" value="InterPro"/>
</dbReference>
<reference evidence="6 7" key="1">
    <citation type="submission" date="2019-01" db="EMBL/GenBank/DDBJ databases">
        <title>Agromyces.</title>
        <authorList>
            <person name="Li J."/>
        </authorList>
    </citation>
    <scope>NUCLEOTIDE SEQUENCE [LARGE SCALE GENOMIC DNA]</scope>
    <source>
        <strain evidence="6 7">DSM 23870</strain>
    </source>
</reference>
<name>A0A4Q2M4Q2_9MICO</name>
<evidence type="ECO:0000313" key="7">
    <source>
        <dbReference type="Proteomes" id="UP000292686"/>
    </source>
</evidence>
<evidence type="ECO:0000313" key="8">
    <source>
        <dbReference type="Proteomes" id="UP000581087"/>
    </source>
</evidence>
<feature type="domain" description="HTH gntR-type" evidence="4">
    <location>
        <begin position="13"/>
        <end position="81"/>
    </location>
</feature>
<evidence type="ECO:0000256" key="3">
    <source>
        <dbReference type="ARBA" id="ARBA00023163"/>
    </source>
</evidence>
<comment type="caution">
    <text evidence="6">The sequence shown here is derived from an EMBL/GenBank/DDBJ whole genome shotgun (WGS) entry which is preliminary data.</text>
</comment>
<organism evidence="6 7">
    <name type="scientific">Agromyces atrinae</name>
    <dbReference type="NCBI Taxonomy" id="592376"/>
    <lineage>
        <taxon>Bacteria</taxon>
        <taxon>Bacillati</taxon>
        <taxon>Actinomycetota</taxon>
        <taxon>Actinomycetes</taxon>
        <taxon>Micrococcales</taxon>
        <taxon>Microbacteriaceae</taxon>
        <taxon>Agromyces</taxon>
    </lineage>
</organism>
<evidence type="ECO:0000256" key="2">
    <source>
        <dbReference type="ARBA" id="ARBA00023125"/>
    </source>
</evidence>
<keyword evidence="7" id="KW-1185">Reference proteome</keyword>
<dbReference type="InterPro" id="IPR011711">
    <property type="entry name" value="GntR_C"/>
</dbReference>
<dbReference type="InterPro" id="IPR000524">
    <property type="entry name" value="Tscrpt_reg_HTH_GntR"/>
</dbReference>
<dbReference type="OrthoDB" id="4535513at2"/>
<dbReference type="InterPro" id="IPR036390">
    <property type="entry name" value="WH_DNA-bd_sf"/>
</dbReference>
<dbReference type="PANTHER" id="PTHR43537:SF5">
    <property type="entry name" value="UXU OPERON TRANSCRIPTIONAL REGULATOR"/>
    <property type="match status" value="1"/>
</dbReference>
<dbReference type="Gene3D" id="1.20.120.530">
    <property type="entry name" value="GntR ligand-binding domain-like"/>
    <property type="match status" value="1"/>
</dbReference>
<evidence type="ECO:0000259" key="4">
    <source>
        <dbReference type="PROSITE" id="PS50949"/>
    </source>
</evidence>
<accession>A0A4Q2M4Q2</accession>
<dbReference type="CDD" id="cd07377">
    <property type="entry name" value="WHTH_GntR"/>
    <property type="match status" value="1"/>
</dbReference>
<dbReference type="EMBL" id="SDPM01000003">
    <property type="protein sequence ID" value="RXZ86879.1"/>
    <property type="molecule type" value="Genomic_DNA"/>
</dbReference>
<dbReference type="AlphaFoldDB" id="A0A4Q2M4Q2"/>
<dbReference type="EMBL" id="JACCBI010000001">
    <property type="protein sequence ID" value="NYD67290.1"/>
    <property type="molecule type" value="Genomic_DNA"/>
</dbReference>
<dbReference type="Pfam" id="PF00392">
    <property type="entry name" value="GntR"/>
    <property type="match status" value="1"/>
</dbReference>
<dbReference type="SUPFAM" id="SSF46785">
    <property type="entry name" value="Winged helix' DNA-binding domain"/>
    <property type="match status" value="1"/>
</dbReference>
<reference evidence="5 8" key="2">
    <citation type="submission" date="2020-07" db="EMBL/GenBank/DDBJ databases">
        <title>Sequencing the genomes of 1000 actinobacteria strains.</title>
        <authorList>
            <person name="Klenk H.-P."/>
        </authorList>
    </citation>
    <scope>NUCLEOTIDE SEQUENCE [LARGE SCALE GENOMIC DNA]</scope>
    <source>
        <strain evidence="5 8">DSM 23870</strain>
    </source>
</reference>
<dbReference type="RefSeq" id="WP_129173646.1">
    <property type="nucleotide sequence ID" value="NZ_JACCBI010000001.1"/>
</dbReference>
<dbReference type="GO" id="GO:0003677">
    <property type="term" value="F:DNA binding"/>
    <property type="evidence" value="ECO:0007669"/>
    <property type="project" value="UniProtKB-KW"/>
</dbReference>
<dbReference type="InterPro" id="IPR008920">
    <property type="entry name" value="TF_FadR/GntR_C"/>
</dbReference>
<protein>
    <submittedName>
        <fullName evidence="6">FadR family transcriptional regulator</fullName>
    </submittedName>
    <submittedName>
        <fullName evidence="5">GntR family transcriptional repressor for pyruvate dehydrogenase complex</fullName>
    </submittedName>
</protein>
<keyword evidence="3" id="KW-0804">Transcription</keyword>
<dbReference type="Pfam" id="PF07729">
    <property type="entry name" value="FCD"/>
    <property type="match status" value="1"/>
</dbReference>
<dbReference type="SUPFAM" id="SSF48008">
    <property type="entry name" value="GntR ligand-binding domain-like"/>
    <property type="match status" value="1"/>
</dbReference>
<evidence type="ECO:0000256" key="1">
    <source>
        <dbReference type="ARBA" id="ARBA00023015"/>
    </source>
</evidence>
<dbReference type="Proteomes" id="UP000581087">
    <property type="component" value="Unassembled WGS sequence"/>
</dbReference>
<gene>
    <name evidence="5" type="ORF">BJ972_001809</name>
    <name evidence="6" type="ORF">ESP50_07400</name>
</gene>
<dbReference type="SMART" id="SM00345">
    <property type="entry name" value="HTH_GNTR"/>
    <property type="match status" value="1"/>
</dbReference>
<dbReference type="InterPro" id="IPR036388">
    <property type="entry name" value="WH-like_DNA-bd_sf"/>
</dbReference>
<sequence>MNSNTDVTVPSSSSVTEDAVHHVEKLIFSGQLEAGDTLPSETELAATLEISRLSVREALRTLQAQGLVSIKQGRRPTVAHPTAAPLSGYFSAAVRRDAGGLLELVEVRLAIEVHVAALAAGHATRADLATIEMMLGAMKAADDEESFNDADLRFHAAVASAGGNRLLSLLVEAMEEPLHDSRVRSLRGNRQRHPDSLDDLIAQHEEIFERIRARDRVGAADAMRKHLQQTRSDLRASFALPLSDDRE</sequence>
<keyword evidence="2" id="KW-0238">DNA-binding</keyword>
<evidence type="ECO:0000313" key="5">
    <source>
        <dbReference type="EMBL" id="NYD67290.1"/>
    </source>
</evidence>
<dbReference type="PROSITE" id="PS50949">
    <property type="entry name" value="HTH_GNTR"/>
    <property type="match status" value="1"/>
</dbReference>
<keyword evidence="1" id="KW-0805">Transcription regulation</keyword>